<protein>
    <submittedName>
        <fullName evidence="2">Uncharacterized protein</fullName>
    </submittedName>
</protein>
<dbReference type="AlphaFoldDB" id="A0A4Q5LWA0"/>
<dbReference type="RefSeq" id="WP_130023058.1">
    <property type="nucleotide sequence ID" value="NZ_SEWF01000036.1"/>
</dbReference>
<evidence type="ECO:0000313" key="3">
    <source>
        <dbReference type="Proteomes" id="UP000293162"/>
    </source>
</evidence>
<evidence type="ECO:0000313" key="2">
    <source>
        <dbReference type="EMBL" id="RYU93839.1"/>
    </source>
</evidence>
<comment type="caution">
    <text evidence="2">The sequence shown here is derived from an EMBL/GenBank/DDBJ whole genome shotgun (WGS) entry which is preliminary data.</text>
</comment>
<evidence type="ECO:0000256" key="1">
    <source>
        <dbReference type="SAM" id="MobiDB-lite"/>
    </source>
</evidence>
<organism evidence="2 3">
    <name type="scientific">Emticicia agri</name>
    <dbReference type="NCBI Taxonomy" id="2492393"/>
    <lineage>
        <taxon>Bacteria</taxon>
        <taxon>Pseudomonadati</taxon>
        <taxon>Bacteroidota</taxon>
        <taxon>Cytophagia</taxon>
        <taxon>Cytophagales</taxon>
        <taxon>Leadbetterellaceae</taxon>
        <taxon>Emticicia</taxon>
    </lineage>
</organism>
<proteinExistence type="predicted"/>
<dbReference type="Proteomes" id="UP000293162">
    <property type="component" value="Unassembled WGS sequence"/>
</dbReference>
<gene>
    <name evidence="2" type="ORF">EWM59_20175</name>
</gene>
<keyword evidence="3" id="KW-1185">Reference proteome</keyword>
<sequence length="91" mass="10171">MKTLQLLALSPALMYNARFLNFFLNPGDGTSYNGGEVDDEDVLEDENLEDEDLPDEAPPKEDGGISYVADDSKTPPEREESNFEPNNMDEK</sequence>
<reference evidence="2 3" key="1">
    <citation type="submission" date="2019-02" db="EMBL/GenBank/DDBJ databases">
        <title>Bacterial novel species Emticicia sp. 17J42-9 isolated from soil.</title>
        <authorList>
            <person name="Jung H.-Y."/>
        </authorList>
    </citation>
    <scope>NUCLEOTIDE SEQUENCE [LARGE SCALE GENOMIC DNA]</scope>
    <source>
        <strain evidence="2 3">17J42-9</strain>
    </source>
</reference>
<accession>A0A4Q5LWA0</accession>
<feature type="compositionally biased region" description="Basic and acidic residues" evidence="1">
    <location>
        <begin position="70"/>
        <end position="81"/>
    </location>
</feature>
<dbReference type="EMBL" id="SEWF01000036">
    <property type="protein sequence ID" value="RYU93839.1"/>
    <property type="molecule type" value="Genomic_DNA"/>
</dbReference>
<feature type="region of interest" description="Disordered" evidence="1">
    <location>
        <begin position="45"/>
        <end position="91"/>
    </location>
</feature>
<feature type="compositionally biased region" description="Acidic residues" evidence="1">
    <location>
        <begin position="45"/>
        <end position="55"/>
    </location>
</feature>
<dbReference type="OrthoDB" id="965546at2"/>
<name>A0A4Q5LWA0_9BACT</name>